<evidence type="ECO:0000256" key="8">
    <source>
        <dbReference type="ARBA" id="ARBA00022840"/>
    </source>
</evidence>
<dbReference type="InterPro" id="IPR038726">
    <property type="entry name" value="PDDEXK_AddAB-type"/>
</dbReference>
<evidence type="ECO:0000256" key="3">
    <source>
        <dbReference type="ARBA" id="ARBA00022741"/>
    </source>
</evidence>
<feature type="domain" description="UvrD-like helicase C-terminal" evidence="17">
    <location>
        <begin position="328"/>
        <end position="599"/>
    </location>
</feature>
<dbReference type="CDD" id="cd17932">
    <property type="entry name" value="DEXQc_UvrD"/>
    <property type="match status" value="1"/>
</dbReference>
<name>A0A2M6WKG5_9BACT</name>
<keyword evidence="3 15" id="KW-0547">Nucleotide-binding</keyword>
<dbReference type="Pfam" id="PF00580">
    <property type="entry name" value="UvrD-helicase"/>
    <property type="match status" value="1"/>
</dbReference>
<dbReference type="InterPro" id="IPR011604">
    <property type="entry name" value="PDDEXK-like_dom_sf"/>
</dbReference>
<dbReference type="PANTHER" id="PTHR11070">
    <property type="entry name" value="UVRD / RECB / PCRA DNA HELICASE FAMILY MEMBER"/>
    <property type="match status" value="1"/>
</dbReference>
<dbReference type="GO" id="GO:0043138">
    <property type="term" value="F:3'-5' DNA helicase activity"/>
    <property type="evidence" value="ECO:0007669"/>
    <property type="project" value="UniProtKB-EC"/>
</dbReference>
<dbReference type="InterPro" id="IPR027417">
    <property type="entry name" value="P-loop_NTPase"/>
</dbReference>
<evidence type="ECO:0000256" key="6">
    <source>
        <dbReference type="ARBA" id="ARBA00022806"/>
    </source>
</evidence>
<dbReference type="InterPro" id="IPR011335">
    <property type="entry name" value="Restrct_endonuc-II-like"/>
</dbReference>
<feature type="binding site" evidence="15">
    <location>
        <begin position="29"/>
        <end position="36"/>
    </location>
    <ligand>
        <name>ATP</name>
        <dbReference type="ChEBI" id="CHEBI:30616"/>
    </ligand>
</feature>
<dbReference type="Gene3D" id="1.10.10.160">
    <property type="match status" value="1"/>
</dbReference>
<evidence type="ECO:0000313" key="18">
    <source>
        <dbReference type="EMBL" id="PIT93269.1"/>
    </source>
</evidence>
<dbReference type="EC" id="5.6.2.4" evidence="13"/>
<dbReference type="Pfam" id="PF12705">
    <property type="entry name" value="PDDEXK_1"/>
    <property type="match status" value="1"/>
</dbReference>
<dbReference type="InterPro" id="IPR014017">
    <property type="entry name" value="DNA_helicase_UvrD-like_C"/>
</dbReference>
<dbReference type="GO" id="GO:0000725">
    <property type="term" value="P:recombinational repair"/>
    <property type="evidence" value="ECO:0007669"/>
    <property type="project" value="TreeGrafter"/>
</dbReference>
<evidence type="ECO:0000256" key="10">
    <source>
        <dbReference type="ARBA" id="ARBA00023204"/>
    </source>
</evidence>
<keyword evidence="2" id="KW-0540">Nuclease</keyword>
<comment type="similarity">
    <text evidence="1">Belongs to the helicase family. UvrD subfamily.</text>
</comment>
<organism evidence="18 19">
    <name type="scientific">Candidatus Harrisonbacteria bacterium CG10_big_fil_rev_8_21_14_0_10_38_8</name>
    <dbReference type="NCBI Taxonomy" id="1974582"/>
    <lineage>
        <taxon>Bacteria</taxon>
        <taxon>Candidatus Harrisoniibacteriota</taxon>
    </lineage>
</organism>
<evidence type="ECO:0000256" key="1">
    <source>
        <dbReference type="ARBA" id="ARBA00009922"/>
    </source>
</evidence>
<dbReference type="GO" id="GO:0004527">
    <property type="term" value="F:exonuclease activity"/>
    <property type="evidence" value="ECO:0007669"/>
    <property type="project" value="UniProtKB-KW"/>
</dbReference>
<evidence type="ECO:0000259" key="16">
    <source>
        <dbReference type="PROSITE" id="PS51198"/>
    </source>
</evidence>
<dbReference type="Gene3D" id="3.90.320.10">
    <property type="match status" value="1"/>
</dbReference>
<evidence type="ECO:0000256" key="4">
    <source>
        <dbReference type="ARBA" id="ARBA00022763"/>
    </source>
</evidence>
<keyword evidence="8 15" id="KW-0067">ATP-binding</keyword>
<comment type="catalytic activity">
    <reaction evidence="14">
        <text>ATP + H2O = ADP + phosphate + H(+)</text>
        <dbReference type="Rhea" id="RHEA:13065"/>
        <dbReference type="ChEBI" id="CHEBI:15377"/>
        <dbReference type="ChEBI" id="CHEBI:15378"/>
        <dbReference type="ChEBI" id="CHEBI:30616"/>
        <dbReference type="ChEBI" id="CHEBI:43474"/>
        <dbReference type="ChEBI" id="CHEBI:456216"/>
        <dbReference type="EC" id="5.6.2.4"/>
    </reaction>
</comment>
<evidence type="ECO:0000256" key="13">
    <source>
        <dbReference type="ARBA" id="ARBA00034808"/>
    </source>
</evidence>
<dbReference type="PROSITE" id="PS51198">
    <property type="entry name" value="UVRD_HELICASE_ATP_BIND"/>
    <property type="match status" value="1"/>
</dbReference>
<dbReference type="InterPro" id="IPR014016">
    <property type="entry name" value="UvrD-like_ATP-bd"/>
</dbReference>
<reference evidence="19" key="1">
    <citation type="submission" date="2017-09" db="EMBL/GenBank/DDBJ databases">
        <title>Depth-based differentiation of microbial function through sediment-hosted aquifers and enrichment of novel symbionts in the deep terrestrial subsurface.</title>
        <authorList>
            <person name="Probst A.J."/>
            <person name="Ladd B."/>
            <person name="Jarett J.K."/>
            <person name="Geller-Mcgrath D.E."/>
            <person name="Sieber C.M.K."/>
            <person name="Emerson J.B."/>
            <person name="Anantharaman K."/>
            <person name="Thomas B.C."/>
            <person name="Malmstrom R."/>
            <person name="Stieglmeier M."/>
            <person name="Klingl A."/>
            <person name="Woyke T."/>
            <person name="Ryan C.M."/>
            <person name="Banfield J.F."/>
        </authorList>
    </citation>
    <scope>NUCLEOTIDE SEQUENCE [LARGE SCALE GENOMIC DNA]</scope>
</reference>
<keyword evidence="7" id="KW-0269">Exonuclease</keyword>
<comment type="caution">
    <text evidence="18">The sequence shown here is derived from an EMBL/GenBank/DDBJ whole genome shotgun (WGS) entry which is preliminary data.</text>
</comment>
<dbReference type="GO" id="GO:0005524">
    <property type="term" value="F:ATP binding"/>
    <property type="evidence" value="ECO:0007669"/>
    <property type="project" value="UniProtKB-UniRule"/>
</dbReference>
<keyword evidence="6 15" id="KW-0347">Helicase</keyword>
<dbReference type="SUPFAM" id="SSF52540">
    <property type="entry name" value="P-loop containing nucleoside triphosphate hydrolases"/>
    <property type="match status" value="1"/>
</dbReference>
<dbReference type="SUPFAM" id="SSF52980">
    <property type="entry name" value="Restriction endonuclease-like"/>
    <property type="match status" value="1"/>
</dbReference>
<evidence type="ECO:0000256" key="7">
    <source>
        <dbReference type="ARBA" id="ARBA00022839"/>
    </source>
</evidence>
<evidence type="ECO:0000259" key="17">
    <source>
        <dbReference type="PROSITE" id="PS51217"/>
    </source>
</evidence>
<accession>A0A2M6WKG5</accession>
<evidence type="ECO:0000256" key="9">
    <source>
        <dbReference type="ARBA" id="ARBA00023125"/>
    </source>
</evidence>
<feature type="domain" description="UvrD-like helicase ATP-binding" evidence="16">
    <location>
        <begin position="8"/>
        <end position="327"/>
    </location>
</feature>
<dbReference type="InterPro" id="IPR000212">
    <property type="entry name" value="DNA_helicase_UvrD/REP"/>
</dbReference>
<evidence type="ECO:0000256" key="5">
    <source>
        <dbReference type="ARBA" id="ARBA00022801"/>
    </source>
</evidence>
<dbReference type="InterPro" id="IPR013986">
    <property type="entry name" value="DExx_box_DNA_helicase_dom_sf"/>
</dbReference>
<dbReference type="Pfam" id="PF13361">
    <property type="entry name" value="UvrD_C"/>
    <property type="match status" value="1"/>
</dbReference>
<comment type="catalytic activity">
    <reaction evidence="12">
        <text>Couples ATP hydrolysis with the unwinding of duplex DNA by translocating in the 3'-5' direction.</text>
        <dbReference type="EC" id="5.6.2.4"/>
    </reaction>
</comment>
<evidence type="ECO:0000256" key="2">
    <source>
        <dbReference type="ARBA" id="ARBA00022722"/>
    </source>
</evidence>
<dbReference type="Gene3D" id="3.40.50.300">
    <property type="entry name" value="P-loop containing nucleotide triphosphate hydrolases"/>
    <property type="match status" value="2"/>
</dbReference>
<dbReference type="Gene3D" id="1.10.486.10">
    <property type="entry name" value="PCRA, domain 4"/>
    <property type="match status" value="1"/>
</dbReference>
<evidence type="ECO:0000313" key="19">
    <source>
        <dbReference type="Proteomes" id="UP000229112"/>
    </source>
</evidence>
<evidence type="ECO:0000256" key="12">
    <source>
        <dbReference type="ARBA" id="ARBA00034617"/>
    </source>
</evidence>
<evidence type="ECO:0000256" key="15">
    <source>
        <dbReference type="PROSITE-ProRule" id="PRU00560"/>
    </source>
</evidence>
<dbReference type="AlphaFoldDB" id="A0A2M6WKG5"/>
<evidence type="ECO:0000256" key="11">
    <source>
        <dbReference type="ARBA" id="ARBA00023235"/>
    </source>
</evidence>
<keyword evidence="11" id="KW-0413">Isomerase</keyword>
<protein>
    <recommendedName>
        <fullName evidence="13">DNA 3'-5' helicase</fullName>
        <ecNumber evidence="13">5.6.2.4</ecNumber>
    </recommendedName>
</protein>
<keyword evidence="4" id="KW-0227">DNA damage</keyword>
<sequence length="975" mass="112585">MVFTTEYKKLNKEQKEAVDTIEGPVMVIAGPGTGKTQILALRIANILTKTDTEPESILAITFTESGVTSMRKRLIGLIGVDAYRVSINTFHGFSNGVITEFPEHFERIVGARAITEVEKLSLVEEILEKEKLEYLKPFGRPDYYIKSIISSISDLKREGVSETDFASLLETEEKEFKELDVYHKKGKHEGQMKGVYRDQLKELGKNKELSKLYFLYQKKLVKDGLYDFDDMIIELIKALKEDKDLLFILQERYQYLLVDEHQDTNNAQNTLLELLMNFHQSPNIFVVGDEKQAIFRFQGASLENFLYFKELYKEAKLVSLVSNYRSTQLILSAAYSLLPGMTKTSLKSETKHEEKRVKFSSLRDLDQESIFVAEQIKEKIELGVSLSEIAVLYRDNRDVSGISQMLAKYEIPFVIESDEDIFLDSDVRSVLDLLISVSQYGSNEELVRALHADYLGFDPLDVYKLLGSSYNLFEVLDDKKVLEELRILNIDEVVNFGKLLKKWKKASVYSQATEMVEVVFKESGFVKHVLNQSNSAVSLGRVSRLFNEVKKLQAEHKELSLNDFVKYIQTLRDHGMKIKLSVKSDVQAVRLMTAHKSKGQEFEYVYIINANSGHWGSRRRFASIKLPERIARKLDKESSGDMDERNLFYVALTRAKKEVLITYPKFNLDGKELLPTQFLDEIGLENLEEVVTINKTDNELAEILIKSSSVKGILVSEKEYIQELFIQRGLSVTALNNYLTCPWRYFYSNLLRVPQASTLPSMYGSAVHEGLNMFFNSKKRDKDFLIDCFKKALSRQPLLEKDREDLLKKGEKALGGYFDTYKNSWVYTQENEFNISGVHYLVNELEVRLTGKIDKMEIDGDEVIVTDYKTSKPKSRNQILGETKDSNGDQFRQLSFYKLLLSLYKDGVYKMKEGVIDFIQPNDSGKYRRESFEIQEKDLEKLKQEIELMVNEVMEVKFWDKRCGDLKCEYCKLRY</sequence>
<keyword evidence="10" id="KW-0234">DNA repair</keyword>
<dbReference type="EMBL" id="PFAY01000006">
    <property type="protein sequence ID" value="PIT93269.1"/>
    <property type="molecule type" value="Genomic_DNA"/>
</dbReference>
<keyword evidence="5 15" id="KW-0378">Hydrolase</keyword>
<dbReference type="PANTHER" id="PTHR11070:SF2">
    <property type="entry name" value="ATP-DEPENDENT DNA HELICASE SRS2"/>
    <property type="match status" value="1"/>
</dbReference>
<evidence type="ECO:0000256" key="14">
    <source>
        <dbReference type="ARBA" id="ARBA00048988"/>
    </source>
</evidence>
<proteinExistence type="inferred from homology"/>
<dbReference type="GO" id="GO:0003677">
    <property type="term" value="F:DNA binding"/>
    <property type="evidence" value="ECO:0007669"/>
    <property type="project" value="UniProtKB-KW"/>
</dbReference>
<dbReference type="PROSITE" id="PS51217">
    <property type="entry name" value="UVRD_HELICASE_CTER"/>
    <property type="match status" value="1"/>
</dbReference>
<dbReference type="Proteomes" id="UP000229112">
    <property type="component" value="Unassembled WGS sequence"/>
</dbReference>
<keyword evidence="9" id="KW-0238">DNA-binding</keyword>
<gene>
    <name evidence="18" type="ORF">COU06_00740</name>
</gene>